<dbReference type="GO" id="GO:0003899">
    <property type="term" value="F:DNA-directed RNA polymerase activity"/>
    <property type="evidence" value="ECO:0007669"/>
    <property type="project" value="InterPro"/>
</dbReference>
<name>A0A6A5U3C2_9PLEO</name>
<feature type="compositionally biased region" description="Acidic residues" evidence="3">
    <location>
        <begin position="116"/>
        <end position="129"/>
    </location>
</feature>
<sequence length="301" mass="33617">MAPTSFASALSHLLLHPCCNTSDISPRSSAVGRNNRAALHVQQTVYDQYERRLFLRPIMPPTTRRQSRLGSVEEAVEVRQGLIAPVDPHERGDVKMDEVEVMEEEMERREATGEEPILETEDGDEDDAYEREMIEALNRSDDDAEEAHNDTTEEEADEESTVADEDEDSAPSISSRDHDSGLEEIRNDTSTTTNAALTSIPAVAPGTNPFNDGAYPRADAWGVEPRPPTAPTTTLVQNSYATDFQTPRQSYRMLYKCAGFGEKGCEAEFELTDKDELRCVVCRGRGVLKVRTKRMVQFEAR</sequence>
<dbReference type="AlphaFoldDB" id="A0A6A5U3C2"/>
<evidence type="ECO:0000256" key="3">
    <source>
        <dbReference type="SAM" id="MobiDB-lite"/>
    </source>
</evidence>
<keyword evidence="1" id="KW-0479">Metal-binding</keyword>
<dbReference type="GO" id="GO:0046872">
    <property type="term" value="F:metal ion binding"/>
    <property type="evidence" value="ECO:0007669"/>
    <property type="project" value="UniProtKB-KW"/>
</dbReference>
<feature type="compositionally biased region" description="Acidic residues" evidence="3">
    <location>
        <begin position="152"/>
        <end position="169"/>
    </location>
</feature>
<accession>A0A6A5U3C2</accession>
<dbReference type="Proteomes" id="UP000800035">
    <property type="component" value="Unassembled WGS sequence"/>
</dbReference>
<dbReference type="SUPFAM" id="SSF63393">
    <property type="entry name" value="RNA polymerase subunits"/>
    <property type="match status" value="1"/>
</dbReference>
<proteinExistence type="predicted"/>
<dbReference type="GO" id="GO:0003677">
    <property type="term" value="F:DNA binding"/>
    <property type="evidence" value="ECO:0007669"/>
    <property type="project" value="InterPro"/>
</dbReference>
<feature type="compositionally biased region" description="Basic and acidic residues" evidence="3">
    <location>
        <begin position="175"/>
        <end position="187"/>
    </location>
</feature>
<evidence type="ECO:0000256" key="2">
    <source>
        <dbReference type="ARBA" id="ARBA00022833"/>
    </source>
</evidence>
<dbReference type="EMBL" id="ML976989">
    <property type="protein sequence ID" value="KAF1957476.1"/>
    <property type="molecule type" value="Genomic_DNA"/>
</dbReference>
<keyword evidence="2" id="KW-0862">Zinc</keyword>
<dbReference type="GO" id="GO:0006351">
    <property type="term" value="P:DNA-templated transcription"/>
    <property type="evidence" value="ECO:0007669"/>
    <property type="project" value="InterPro"/>
</dbReference>
<feature type="compositionally biased region" description="Basic and acidic residues" evidence="3">
    <location>
        <begin position="130"/>
        <end position="151"/>
    </location>
</feature>
<reference evidence="4" key="1">
    <citation type="journal article" date="2020" name="Stud. Mycol.">
        <title>101 Dothideomycetes genomes: a test case for predicting lifestyles and emergence of pathogens.</title>
        <authorList>
            <person name="Haridas S."/>
            <person name="Albert R."/>
            <person name="Binder M."/>
            <person name="Bloem J."/>
            <person name="Labutti K."/>
            <person name="Salamov A."/>
            <person name="Andreopoulos B."/>
            <person name="Baker S."/>
            <person name="Barry K."/>
            <person name="Bills G."/>
            <person name="Bluhm B."/>
            <person name="Cannon C."/>
            <person name="Castanera R."/>
            <person name="Culley D."/>
            <person name="Daum C."/>
            <person name="Ezra D."/>
            <person name="Gonzalez J."/>
            <person name="Henrissat B."/>
            <person name="Kuo A."/>
            <person name="Liang C."/>
            <person name="Lipzen A."/>
            <person name="Lutzoni F."/>
            <person name="Magnuson J."/>
            <person name="Mondo S."/>
            <person name="Nolan M."/>
            <person name="Ohm R."/>
            <person name="Pangilinan J."/>
            <person name="Park H.-J."/>
            <person name="Ramirez L."/>
            <person name="Alfaro M."/>
            <person name="Sun H."/>
            <person name="Tritt A."/>
            <person name="Yoshinaga Y."/>
            <person name="Zwiers L.-H."/>
            <person name="Turgeon B."/>
            <person name="Goodwin S."/>
            <person name="Spatafora J."/>
            <person name="Crous P."/>
            <person name="Grigoriev I."/>
        </authorList>
    </citation>
    <scope>NUCLEOTIDE SEQUENCE</scope>
    <source>
        <strain evidence="4">CBS 675.92</strain>
    </source>
</reference>
<dbReference type="InterPro" id="IPR006591">
    <property type="entry name" value="RNAP_P/RPABC4"/>
</dbReference>
<dbReference type="OrthoDB" id="5585087at2759"/>
<dbReference type="SMART" id="SM00659">
    <property type="entry name" value="RPOLCX"/>
    <property type="match status" value="1"/>
</dbReference>
<evidence type="ECO:0000313" key="5">
    <source>
        <dbReference type="Proteomes" id="UP000800035"/>
    </source>
</evidence>
<dbReference type="Gene3D" id="2.20.28.30">
    <property type="entry name" value="RNA polymerase ii, chain L"/>
    <property type="match status" value="1"/>
</dbReference>
<evidence type="ECO:0000313" key="4">
    <source>
        <dbReference type="EMBL" id="KAF1957476.1"/>
    </source>
</evidence>
<organism evidence="4 5">
    <name type="scientific">Byssothecium circinans</name>
    <dbReference type="NCBI Taxonomy" id="147558"/>
    <lineage>
        <taxon>Eukaryota</taxon>
        <taxon>Fungi</taxon>
        <taxon>Dikarya</taxon>
        <taxon>Ascomycota</taxon>
        <taxon>Pezizomycotina</taxon>
        <taxon>Dothideomycetes</taxon>
        <taxon>Pleosporomycetidae</taxon>
        <taxon>Pleosporales</taxon>
        <taxon>Massarineae</taxon>
        <taxon>Massarinaceae</taxon>
        <taxon>Byssothecium</taxon>
    </lineage>
</organism>
<dbReference type="InterPro" id="IPR029040">
    <property type="entry name" value="RPABC4/Spt4"/>
</dbReference>
<protein>
    <submittedName>
        <fullName evidence="4">Uncharacterized protein</fullName>
    </submittedName>
</protein>
<feature type="region of interest" description="Disordered" evidence="3">
    <location>
        <begin position="103"/>
        <end position="210"/>
    </location>
</feature>
<keyword evidence="5" id="KW-1185">Reference proteome</keyword>
<feature type="compositionally biased region" description="Polar residues" evidence="3">
    <location>
        <begin position="188"/>
        <end position="197"/>
    </location>
</feature>
<gene>
    <name evidence="4" type="ORF">CC80DRAFT_592734</name>
</gene>
<evidence type="ECO:0000256" key="1">
    <source>
        <dbReference type="ARBA" id="ARBA00022723"/>
    </source>
</evidence>